<protein>
    <recommendedName>
        <fullName evidence="4">Ribbon-helix-helix DNA binding domain protein</fullName>
    </recommendedName>
</protein>
<dbReference type="RefSeq" id="YP_009950117.1">
    <property type="nucleotide sequence ID" value="NC_051587.1"/>
</dbReference>
<reference evidence="3" key="1">
    <citation type="submission" date="2018-08" db="EMBL/GenBank/DDBJ databases">
        <authorList>
            <person name="Farris L."/>
            <person name="Burns B."/>
            <person name="Flowers J."/>
            <person name="Harvey A."/>
            <person name="Kent S."/>
            <person name="Kernodle S.A."/>
            <person name="McGinnis R."/>
            <person name="Sargent R."/>
            <person name="Stanley M."/>
            <person name="Wright P."/>
            <person name="Wallen J.R."/>
            <person name="Eckardt M.A."/>
            <person name="Gainey M.D."/>
            <person name="Garlena R.A."/>
            <person name="Russell D.A."/>
            <person name="Pope W.H."/>
            <person name="Jacobs-Sera D."/>
            <person name="Hatfull G.F."/>
        </authorList>
    </citation>
    <scope>NUCLEOTIDE SEQUENCE [LARGE SCALE GENOMIC DNA]</scope>
</reference>
<keyword evidence="3" id="KW-1185">Reference proteome</keyword>
<feature type="compositionally biased region" description="Basic and acidic residues" evidence="1">
    <location>
        <begin position="76"/>
        <end position="85"/>
    </location>
</feature>
<evidence type="ECO:0000313" key="2">
    <source>
        <dbReference type="EMBL" id="AYB70606.1"/>
    </source>
</evidence>
<accession>A0A385UHG0</accession>
<dbReference type="Pfam" id="PF23807">
    <property type="entry name" value="RHH_10"/>
    <property type="match status" value="1"/>
</dbReference>
<feature type="region of interest" description="Disordered" evidence="1">
    <location>
        <begin position="1"/>
        <end position="23"/>
    </location>
</feature>
<gene>
    <name evidence="2" type="primary">65</name>
    <name evidence="2" type="ORF">SEA_SERENDIPITOUS_65</name>
</gene>
<dbReference type="KEGG" id="vg:60321527"/>
<dbReference type="Proteomes" id="UP000275667">
    <property type="component" value="Segment"/>
</dbReference>
<dbReference type="InterPro" id="IPR056972">
    <property type="entry name" value="RHH_dom-containing"/>
</dbReference>
<dbReference type="EMBL" id="MH727561">
    <property type="protein sequence ID" value="AYB70606.1"/>
    <property type="molecule type" value="Genomic_DNA"/>
</dbReference>
<evidence type="ECO:0000256" key="1">
    <source>
        <dbReference type="SAM" id="MobiDB-lite"/>
    </source>
</evidence>
<dbReference type="GeneID" id="60321527"/>
<proteinExistence type="predicted"/>
<name>A0A385UHG0_9CAUD</name>
<feature type="region of interest" description="Disordered" evidence="1">
    <location>
        <begin position="65"/>
        <end position="85"/>
    </location>
</feature>
<evidence type="ECO:0000313" key="3">
    <source>
        <dbReference type="Proteomes" id="UP000275667"/>
    </source>
</evidence>
<organism evidence="2 3">
    <name type="scientific">Mycobacterium phage Serendipitous</name>
    <dbReference type="NCBI Taxonomy" id="2301619"/>
    <lineage>
        <taxon>Viruses</taxon>
        <taxon>Duplodnaviria</taxon>
        <taxon>Heunggongvirae</taxon>
        <taxon>Uroviricota</taxon>
        <taxon>Caudoviricetes</taxon>
        <taxon>Bclasvirinae</taxon>
        <taxon>Acadianvirus</taxon>
        <taxon>Acadianvirus serendipitous</taxon>
    </lineage>
</organism>
<evidence type="ECO:0008006" key="4">
    <source>
        <dbReference type="Google" id="ProtNLM"/>
    </source>
</evidence>
<feature type="compositionally biased region" description="Basic residues" evidence="1">
    <location>
        <begin position="65"/>
        <end position="75"/>
    </location>
</feature>
<sequence length="85" mass="9850">MAQRTAPRPRRAPASRHPAWGPDPLLVVRCSPELRQRLKVAAVEDGLTHAEMLWALLDIRDDRRARQRRMQRSPLHRPDDGETQL</sequence>